<evidence type="ECO:0000259" key="1">
    <source>
        <dbReference type="Pfam" id="PF01928"/>
    </source>
</evidence>
<organism evidence="2 3">
    <name type="scientific">Candidatus Staskawiczbacteria bacterium RIFOXYD1_FULL_32_13</name>
    <dbReference type="NCBI Taxonomy" id="1802234"/>
    <lineage>
        <taxon>Bacteria</taxon>
        <taxon>Candidatus Staskawicziibacteriota</taxon>
    </lineage>
</organism>
<reference evidence="2 3" key="1">
    <citation type="journal article" date="2016" name="Nat. Commun.">
        <title>Thousands of microbial genomes shed light on interconnected biogeochemical processes in an aquifer system.</title>
        <authorList>
            <person name="Anantharaman K."/>
            <person name="Brown C.T."/>
            <person name="Hug L.A."/>
            <person name="Sharon I."/>
            <person name="Castelle C.J."/>
            <person name="Probst A.J."/>
            <person name="Thomas B.C."/>
            <person name="Singh A."/>
            <person name="Wilkins M.J."/>
            <person name="Karaoz U."/>
            <person name="Brodie E.L."/>
            <person name="Williams K.H."/>
            <person name="Hubbard S.S."/>
            <person name="Banfield J.F."/>
        </authorList>
    </citation>
    <scope>NUCLEOTIDE SEQUENCE [LARGE SCALE GENOMIC DNA]</scope>
</reference>
<feature type="domain" description="CYTH" evidence="1">
    <location>
        <begin position="49"/>
        <end position="147"/>
    </location>
</feature>
<dbReference type="InterPro" id="IPR023577">
    <property type="entry name" value="CYTH_domain"/>
</dbReference>
<sequence length="195" mass="22559">MDIEYEATFTNIDKNKYREKLAEIGAKLIKLEFLQKRVTFKLPDGHEIKGGFLRVRDENDKITMSLKVMDGDQIENQKEICLQVDNFKKAEDFLLSIGCVKKSYQETKRELWMLDGVEVTIDEWPFLEPLIEIEGISEESVKIVSKKLGFNYADAFFGATGTIYSRKYNLSEDIINNHTPEIVFDGENPFLKSKN</sequence>
<dbReference type="InterPro" id="IPR033469">
    <property type="entry name" value="CYTH-like_dom_sf"/>
</dbReference>
<dbReference type="SUPFAM" id="SSF55154">
    <property type="entry name" value="CYTH-like phosphatases"/>
    <property type="match status" value="1"/>
</dbReference>
<dbReference type="Gene3D" id="2.40.320.10">
    <property type="entry name" value="Hypothetical Protein Pfu-838710-001"/>
    <property type="match status" value="1"/>
</dbReference>
<proteinExistence type="predicted"/>
<gene>
    <name evidence="2" type="ORF">A2561_01485</name>
</gene>
<name>A0A1G2JNF7_9BACT</name>
<dbReference type="EMBL" id="MHPU01000021">
    <property type="protein sequence ID" value="OGZ88493.1"/>
    <property type="molecule type" value="Genomic_DNA"/>
</dbReference>
<dbReference type="AlphaFoldDB" id="A0A1G2JNF7"/>
<evidence type="ECO:0000313" key="3">
    <source>
        <dbReference type="Proteomes" id="UP000178935"/>
    </source>
</evidence>
<comment type="caution">
    <text evidence="2">The sequence shown here is derived from an EMBL/GenBank/DDBJ whole genome shotgun (WGS) entry which is preliminary data.</text>
</comment>
<evidence type="ECO:0000313" key="2">
    <source>
        <dbReference type="EMBL" id="OGZ88493.1"/>
    </source>
</evidence>
<dbReference type="Proteomes" id="UP000178935">
    <property type="component" value="Unassembled WGS sequence"/>
</dbReference>
<accession>A0A1G2JNF7</accession>
<protein>
    <recommendedName>
        <fullName evidence="1">CYTH domain-containing protein</fullName>
    </recommendedName>
</protein>
<dbReference type="Pfam" id="PF01928">
    <property type="entry name" value="CYTH"/>
    <property type="match status" value="1"/>
</dbReference>